<comment type="similarity">
    <text evidence="5">Belongs to the zinc-containing alcohol dehydrogenase family.</text>
</comment>
<comment type="cofactor">
    <cofactor evidence="1 5">
        <name>Zn(2+)</name>
        <dbReference type="ChEBI" id="CHEBI:29105"/>
    </cofactor>
</comment>
<dbReference type="GO" id="GO:0008270">
    <property type="term" value="F:zinc ion binding"/>
    <property type="evidence" value="ECO:0007669"/>
    <property type="project" value="InterPro"/>
</dbReference>
<dbReference type="SMART" id="SM00829">
    <property type="entry name" value="PKS_ER"/>
    <property type="match status" value="1"/>
</dbReference>
<dbReference type="Gene3D" id="3.40.50.720">
    <property type="entry name" value="NAD(P)-binding Rossmann-like Domain"/>
    <property type="match status" value="1"/>
</dbReference>
<evidence type="ECO:0000256" key="5">
    <source>
        <dbReference type="RuleBase" id="RU361277"/>
    </source>
</evidence>
<evidence type="ECO:0000256" key="1">
    <source>
        <dbReference type="ARBA" id="ARBA00001947"/>
    </source>
</evidence>
<dbReference type="Gene3D" id="3.90.180.10">
    <property type="entry name" value="Medium-chain alcohol dehydrogenases, catalytic domain"/>
    <property type="match status" value="1"/>
</dbReference>
<proteinExistence type="inferred from homology"/>
<dbReference type="PROSITE" id="PS00059">
    <property type="entry name" value="ADH_ZINC"/>
    <property type="match status" value="1"/>
</dbReference>
<feature type="domain" description="Enoyl reductase (ER)" evidence="6">
    <location>
        <begin position="8"/>
        <end position="334"/>
    </location>
</feature>
<dbReference type="InterPro" id="IPR011032">
    <property type="entry name" value="GroES-like_sf"/>
</dbReference>
<dbReference type="InterPro" id="IPR020843">
    <property type="entry name" value="ER"/>
</dbReference>
<reference evidence="7 8" key="1">
    <citation type="submission" date="2018-10" db="EMBL/GenBank/DDBJ databases">
        <title>Draft genome of Mycobacterium hodleri strain B.</title>
        <authorList>
            <person name="Amande T.J."/>
            <person name="Mcgenity T.J."/>
        </authorList>
    </citation>
    <scope>NUCLEOTIDE SEQUENCE [LARGE SCALE GENOMIC DNA]</scope>
    <source>
        <strain evidence="7 8">B</strain>
    </source>
</reference>
<dbReference type="Pfam" id="PF08240">
    <property type="entry name" value="ADH_N"/>
    <property type="match status" value="1"/>
</dbReference>
<keyword evidence="3 5" id="KW-0862">Zinc</keyword>
<dbReference type="Proteomes" id="UP000315759">
    <property type="component" value="Unassembled WGS sequence"/>
</dbReference>
<dbReference type="GO" id="GO:0016491">
    <property type="term" value="F:oxidoreductase activity"/>
    <property type="evidence" value="ECO:0007669"/>
    <property type="project" value="UniProtKB-KW"/>
</dbReference>
<dbReference type="SUPFAM" id="SSF50129">
    <property type="entry name" value="GroES-like"/>
    <property type="match status" value="1"/>
</dbReference>
<evidence type="ECO:0000256" key="3">
    <source>
        <dbReference type="ARBA" id="ARBA00022833"/>
    </source>
</evidence>
<protein>
    <submittedName>
        <fullName evidence="7">Zinc-binding dehydrogenase</fullName>
    </submittedName>
</protein>
<evidence type="ECO:0000256" key="4">
    <source>
        <dbReference type="ARBA" id="ARBA00023002"/>
    </source>
</evidence>
<dbReference type="InterPro" id="IPR036291">
    <property type="entry name" value="NAD(P)-bd_dom_sf"/>
</dbReference>
<dbReference type="SUPFAM" id="SSF51735">
    <property type="entry name" value="NAD(P)-binding Rossmann-fold domains"/>
    <property type="match status" value="1"/>
</dbReference>
<sequence length="343" mass="36534">MLTANYVGARNIEIHHRDPEPLRDGQVRVEVAYAGICGTDLHIFHGHMDSRVRTPAVIGHEMSGRIADIGGGVTGWKVGDHVTVMPLRWDGTCPGCLAGHQHICQNLDFVGIDSPGALQRFWNVDADILVALPDSLRLDHAALVEPVAVAVHDVRRGEVAAGDHVVVLGGGPIGVLIATVARHAGAKVAVVELDEGRRSAIAKLGFEVLDPTESDQVDWVTTWTSGAGADIAFEVSGAASAMLAATDLVKVRGTVVVVAIHPQPRPVNLQRVFWRELRLLGARVYERTDFERAIELLDEGAIPADALISSIRPITDTAGAFADLEAGKAMKVLIDLGADGESK</sequence>
<name>A0A544W551_9MYCO</name>
<keyword evidence="4" id="KW-0560">Oxidoreductase</keyword>
<gene>
    <name evidence="7" type="ORF">D8S82_06080</name>
</gene>
<keyword evidence="8" id="KW-1185">Reference proteome</keyword>
<dbReference type="EMBL" id="VIFX01000006">
    <property type="protein sequence ID" value="TQR87359.1"/>
    <property type="molecule type" value="Genomic_DNA"/>
</dbReference>
<keyword evidence="2 5" id="KW-0479">Metal-binding</keyword>
<evidence type="ECO:0000259" key="6">
    <source>
        <dbReference type="SMART" id="SM00829"/>
    </source>
</evidence>
<accession>A0A544W551</accession>
<comment type="caution">
    <text evidence="7">The sequence shown here is derived from an EMBL/GenBank/DDBJ whole genome shotgun (WGS) entry which is preliminary data.</text>
</comment>
<evidence type="ECO:0000256" key="2">
    <source>
        <dbReference type="ARBA" id="ARBA00022723"/>
    </source>
</evidence>
<dbReference type="RefSeq" id="WP_142551218.1">
    <property type="nucleotide sequence ID" value="NZ_VIFX01000006.1"/>
</dbReference>
<evidence type="ECO:0000313" key="8">
    <source>
        <dbReference type="Proteomes" id="UP000315759"/>
    </source>
</evidence>
<evidence type="ECO:0000313" key="7">
    <source>
        <dbReference type="EMBL" id="TQR87359.1"/>
    </source>
</evidence>
<dbReference type="PANTHER" id="PTHR43401">
    <property type="entry name" value="L-THREONINE 3-DEHYDROGENASE"/>
    <property type="match status" value="1"/>
</dbReference>
<dbReference type="PANTHER" id="PTHR43401:SF2">
    <property type="entry name" value="L-THREONINE 3-DEHYDROGENASE"/>
    <property type="match status" value="1"/>
</dbReference>
<dbReference type="Pfam" id="PF00107">
    <property type="entry name" value="ADH_zinc_N"/>
    <property type="match status" value="1"/>
</dbReference>
<organism evidence="7 8">
    <name type="scientific">Mycolicibacterium hodleri</name>
    <dbReference type="NCBI Taxonomy" id="49897"/>
    <lineage>
        <taxon>Bacteria</taxon>
        <taxon>Bacillati</taxon>
        <taxon>Actinomycetota</taxon>
        <taxon>Actinomycetes</taxon>
        <taxon>Mycobacteriales</taxon>
        <taxon>Mycobacteriaceae</taxon>
        <taxon>Mycolicibacterium</taxon>
    </lineage>
</organism>
<dbReference type="InterPro" id="IPR002328">
    <property type="entry name" value="ADH_Zn_CS"/>
</dbReference>
<dbReference type="InterPro" id="IPR013149">
    <property type="entry name" value="ADH-like_C"/>
</dbReference>
<dbReference type="InterPro" id="IPR050129">
    <property type="entry name" value="Zn_alcohol_dh"/>
</dbReference>
<dbReference type="AlphaFoldDB" id="A0A544W551"/>
<dbReference type="InterPro" id="IPR013154">
    <property type="entry name" value="ADH-like_N"/>
</dbReference>